<dbReference type="STRING" id="235985.SAMN05414137_1812"/>
<sequence length="537" mass="58837">MTTTPTTTASRRTTAVLDDLATAGPLALHRGPVRPLAARALQEAFDPADPYAAIAAARRLADGPLEHALAEVADRRMLHEPTGRRIPLQELPSRTTRALTRTHRLDPAQADALAFALRAAFAWPSIVGTPDAPFALKTELPAGFTPFATPEEIAASQALAGPDGLNTSYMISQMKGGMSVDCGVGCPLECAYCYRREGDTADGYFGDWEPKGFLTAEEVIARLMAHPWFTPHVTPLGLHMSTSEAFLPVLWSRTWGMLQLLDQLGLTNRVSCITKFTLGEEQIAQLESLTNVDLDIQVCYAAMPEAIEPPNRERRLNFLRRVLTSDRLNVLAYYRPIAEGINTTDAHLRHVWETYRQAGARTVVLGGLKFGDDHVDSFMSYGLPLPTGSFTPGKKLLTADTERRIMAMFEQVYADVPSELRPAVLKRSSCGRSVERGSHIPDYNGHHDLPGTNCRLRCPAAQHQVCASTTTALPDEETVRHLLARLGRPDAPVDITPSTVVVHAPLSQFERTFLRQNLLHPVHTPTQAAALLAGRLN</sequence>
<protein>
    <recommendedName>
        <fullName evidence="6">DNA repair photolyase</fullName>
    </recommendedName>
</protein>
<dbReference type="EMBL" id="FOAZ01000081">
    <property type="protein sequence ID" value="SEM86408.1"/>
    <property type="molecule type" value="Genomic_DNA"/>
</dbReference>
<dbReference type="Proteomes" id="UP000183015">
    <property type="component" value="Unassembled WGS sequence"/>
</dbReference>
<dbReference type="OrthoDB" id="7054396at2"/>
<dbReference type="Gene3D" id="3.20.20.70">
    <property type="entry name" value="Aldolase class I"/>
    <property type="match status" value="1"/>
</dbReference>
<dbReference type="PANTHER" id="PTHR43432:SF4">
    <property type="entry name" value="RADICAL SAM CORE DOMAIN-CONTAINING PROTEIN"/>
    <property type="match status" value="1"/>
</dbReference>
<dbReference type="GO" id="GO:0046872">
    <property type="term" value="F:metal ion binding"/>
    <property type="evidence" value="ECO:0007669"/>
    <property type="project" value="UniProtKB-KW"/>
</dbReference>
<keyword evidence="3" id="KW-0411">Iron-sulfur</keyword>
<dbReference type="InterPro" id="IPR013785">
    <property type="entry name" value="Aldolase_TIM"/>
</dbReference>
<evidence type="ECO:0008006" key="6">
    <source>
        <dbReference type="Google" id="ProtNLM"/>
    </source>
</evidence>
<evidence type="ECO:0000313" key="4">
    <source>
        <dbReference type="EMBL" id="SEM86408.1"/>
    </source>
</evidence>
<evidence type="ECO:0000256" key="1">
    <source>
        <dbReference type="ARBA" id="ARBA00022723"/>
    </source>
</evidence>
<keyword evidence="1" id="KW-0479">Metal-binding</keyword>
<keyword evidence="5" id="KW-1185">Reference proteome</keyword>
<gene>
    <name evidence="4" type="ORF">SAMN05414137_1812</name>
</gene>
<reference evidence="5" key="1">
    <citation type="submission" date="2016-10" db="EMBL/GenBank/DDBJ databases">
        <authorList>
            <person name="Varghese N."/>
        </authorList>
    </citation>
    <scope>NUCLEOTIDE SEQUENCE [LARGE SCALE GENOMIC DNA]</scope>
    <source>
        <strain evidence="5">DSM 45096 / BCRC 16803 / CGMCC 4.1857 / CIP 109030 / JCM 12277 / KCTC 19219 / NBRC 100920 / 33214</strain>
    </source>
</reference>
<dbReference type="InterPro" id="IPR040086">
    <property type="entry name" value="MJ0683-like"/>
</dbReference>
<dbReference type="RefSeq" id="WP_042449589.1">
    <property type="nucleotide sequence ID" value="NZ_BBPN01000016.1"/>
</dbReference>
<proteinExistence type="predicted"/>
<keyword evidence="2" id="KW-0408">Iron</keyword>
<dbReference type="PANTHER" id="PTHR43432">
    <property type="entry name" value="SLR0285 PROTEIN"/>
    <property type="match status" value="1"/>
</dbReference>
<organism evidence="4 5">
    <name type="scientific">Streptacidiphilus jiangxiensis</name>
    <dbReference type="NCBI Taxonomy" id="235985"/>
    <lineage>
        <taxon>Bacteria</taxon>
        <taxon>Bacillati</taxon>
        <taxon>Actinomycetota</taxon>
        <taxon>Actinomycetes</taxon>
        <taxon>Kitasatosporales</taxon>
        <taxon>Streptomycetaceae</taxon>
        <taxon>Streptacidiphilus</taxon>
    </lineage>
</organism>
<evidence type="ECO:0000256" key="2">
    <source>
        <dbReference type="ARBA" id="ARBA00023004"/>
    </source>
</evidence>
<name>A0A1H8BWL9_STRJI</name>
<evidence type="ECO:0000313" key="5">
    <source>
        <dbReference type="Proteomes" id="UP000183015"/>
    </source>
</evidence>
<dbReference type="eggNOG" id="COG1533">
    <property type="taxonomic scope" value="Bacteria"/>
</dbReference>
<accession>A0A1H8BWL9</accession>
<dbReference type="GO" id="GO:0051536">
    <property type="term" value="F:iron-sulfur cluster binding"/>
    <property type="evidence" value="ECO:0007669"/>
    <property type="project" value="UniProtKB-KW"/>
</dbReference>
<dbReference type="AlphaFoldDB" id="A0A1H8BWL9"/>
<evidence type="ECO:0000256" key="3">
    <source>
        <dbReference type="ARBA" id="ARBA00023014"/>
    </source>
</evidence>